<dbReference type="InterPro" id="IPR032816">
    <property type="entry name" value="VTT_dom"/>
</dbReference>
<feature type="transmembrane region" description="Helical" evidence="6">
    <location>
        <begin position="196"/>
        <end position="215"/>
    </location>
</feature>
<keyword evidence="4 6" id="KW-1133">Transmembrane helix</keyword>
<evidence type="ECO:0000256" key="5">
    <source>
        <dbReference type="ARBA" id="ARBA00023136"/>
    </source>
</evidence>
<feature type="domain" description="VTT" evidence="7">
    <location>
        <begin position="68"/>
        <end position="186"/>
    </location>
</feature>
<dbReference type="Proteomes" id="UP000238071">
    <property type="component" value="Unassembled WGS sequence"/>
</dbReference>
<proteinExistence type="inferred from homology"/>
<reference evidence="8 9" key="1">
    <citation type="submission" date="2018-02" db="EMBL/GenBank/DDBJ databases">
        <title>Subsurface microbial communities from deep shales in Ohio and West Virginia, USA.</title>
        <authorList>
            <person name="Wrighton K."/>
        </authorList>
    </citation>
    <scope>NUCLEOTIDE SEQUENCE [LARGE SCALE GENOMIC DNA]</scope>
    <source>
        <strain evidence="8 9">OWC-G53F</strain>
    </source>
</reference>
<feature type="transmembrane region" description="Helical" evidence="6">
    <location>
        <begin position="36"/>
        <end position="56"/>
    </location>
</feature>
<dbReference type="PANTHER" id="PTHR12677">
    <property type="entry name" value="GOLGI APPARATUS MEMBRANE PROTEIN TVP38-RELATED"/>
    <property type="match status" value="1"/>
</dbReference>
<dbReference type="InterPro" id="IPR015414">
    <property type="entry name" value="TMEM64"/>
</dbReference>
<evidence type="ECO:0000259" key="7">
    <source>
        <dbReference type="Pfam" id="PF09335"/>
    </source>
</evidence>
<sequence length="232" mass="25543">MSFLLSRYRIGGAVVTFDLLCTFCSGESLKQLVEHFLVWIQPILVNYPLAAPLVFIGVHTLMAVFFLPCSPMTLMAGVLWGGGYGLVVSICAAMASSATTFFLSRSFLHGKIEKVLVQRYPKVAGMLVQAVVHDWKLIAVSQLNPLIPASTMGYVFGLSRITFTRYLMFSGIFMLPLQALFVMTGHSVTSIFTADGHWEIALALILLVLTVPLVTKRIYRKLCQLFGVKNGA</sequence>
<comment type="subcellular location">
    <subcellularLocation>
        <location evidence="1 6">Cell membrane</location>
        <topology evidence="1 6">Multi-pass membrane protein</topology>
    </subcellularLocation>
</comment>
<evidence type="ECO:0000256" key="3">
    <source>
        <dbReference type="ARBA" id="ARBA00022692"/>
    </source>
</evidence>
<comment type="similarity">
    <text evidence="6">Belongs to the TVP38/TMEM64 family.</text>
</comment>
<gene>
    <name evidence="8" type="ORF">B0F88_10777</name>
</gene>
<dbReference type="EMBL" id="PTIY01000007">
    <property type="protein sequence ID" value="PPK71553.1"/>
    <property type="molecule type" value="Genomic_DNA"/>
</dbReference>
<accession>A0A2S6H268</accession>
<name>A0A2S6H268_9GAMM</name>
<dbReference type="AlphaFoldDB" id="A0A2S6H268"/>
<dbReference type="GO" id="GO:0005886">
    <property type="term" value="C:plasma membrane"/>
    <property type="evidence" value="ECO:0007669"/>
    <property type="project" value="UniProtKB-SubCell"/>
</dbReference>
<evidence type="ECO:0000256" key="6">
    <source>
        <dbReference type="RuleBase" id="RU366058"/>
    </source>
</evidence>
<keyword evidence="5 6" id="KW-0472">Membrane</keyword>
<feature type="transmembrane region" description="Helical" evidence="6">
    <location>
        <begin position="166"/>
        <end position="184"/>
    </location>
</feature>
<dbReference type="Pfam" id="PF09335">
    <property type="entry name" value="VTT_dom"/>
    <property type="match status" value="1"/>
</dbReference>
<comment type="caution">
    <text evidence="6">Lacks conserved residue(s) required for the propagation of feature annotation.</text>
</comment>
<evidence type="ECO:0000256" key="1">
    <source>
        <dbReference type="ARBA" id="ARBA00004651"/>
    </source>
</evidence>
<keyword evidence="2 6" id="KW-1003">Cell membrane</keyword>
<evidence type="ECO:0000256" key="4">
    <source>
        <dbReference type="ARBA" id="ARBA00022989"/>
    </source>
</evidence>
<evidence type="ECO:0000256" key="2">
    <source>
        <dbReference type="ARBA" id="ARBA00022475"/>
    </source>
</evidence>
<comment type="caution">
    <text evidence="8">The sequence shown here is derived from an EMBL/GenBank/DDBJ whole genome shotgun (WGS) entry which is preliminary data.</text>
</comment>
<keyword evidence="3 6" id="KW-0812">Transmembrane</keyword>
<evidence type="ECO:0000313" key="9">
    <source>
        <dbReference type="Proteomes" id="UP000238071"/>
    </source>
</evidence>
<dbReference type="PANTHER" id="PTHR12677:SF59">
    <property type="entry name" value="GOLGI APPARATUS MEMBRANE PROTEIN TVP38-RELATED"/>
    <property type="match status" value="1"/>
</dbReference>
<feature type="transmembrane region" description="Helical" evidence="6">
    <location>
        <begin position="86"/>
        <end position="104"/>
    </location>
</feature>
<dbReference type="RefSeq" id="WP_146083342.1">
    <property type="nucleotide sequence ID" value="NZ_PTIY01000007.1"/>
</dbReference>
<organism evidence="8 9">
    <name type="scientific">Methylobacter tundripaludum</name>
    <dbReference type="NCBI Taxonomy" id="173365"/>
    <lineage>
        <taxon>Bacteria</taxon>
        <taxon>Pseudomonadati</taxon>
        <taxon>Pseudomonadota</taxon>
        <taxon>Gammaproteobacteria</taxon>
        <taxon>Methylococcales</taxon>
        <taxon>Methylococcaceae</taxon>
        <taxon>Methylobacter</taxon>
    </lineage>
</organism>
<evidence type="ECO:0000313" key="8">
    <source>
        <dbReference type="EMBL" id="PPK71553.1"/>
    </source>
</evidence>
<keyword evidence="9" id="KW-1185">Reference proteome</keyword>
<protein>
    <recommendedName>
        <fullName evidence="6">TVP38/TMEM64 family membrane protein</fullName>
    </recommendedName>
</protein>